<dbReference type="Proteomes" id="UP001589587">
    <property type="component" value="Unassembled WGS sequence"/>
</dbReference>
<dbReference type="PANTHER" id="PTHR45138:SF9">
    <property type="entry name" value="DIGUANYLATE CYCLASE DGCM-RELATED"/>
    <property type="match status" value="1"/>
</dbReference>
<dbReference type="Pfam" id="PF00990">
    <property type="entry name" value="GGDEF"/>
    <property type="match status" value="1"/>
</dbReference>
<feature type="transmembrane region" description="Helical" evidence="1">
    <location>
        <begin position="109"/>
        <end position="127"/>
    </location>
</feature>
<dbReference type="InterPro" id="IPR050469">
    <property type="entry name" value="Diguanylate_Cyclase"/>
</dbReference>
<evidence type="ECO:0000313" key="3">
    <source>
        <dbReference type="EMBL" id="MFB9780252.1"/>
    </source>
</evidence>
<feature type="transmembrane region" description="Helical" evidence="1">
    <location>
        <begin position="134"/>
        <end position="153"/>
    </location>
</feature>
<keyword evidence="1" id="KW-0472">Membrane</keyword>
<keyword evidence="3" id="KW-0808">Transferase</keyword>
<protein>
    <submittedName>
        <fullName evidence="3">GGDEF domain-containing protein</fullName>
        <ecNumber evidence="3">2.7.7.65</ecNumber>
    </submittedName>
</protein>
<accession>A0ABV5XCP0</accession>
<feature type="transmembrane region" description="Helical" evidence="1">
    <location>
        <begin position="49"/>
        <end position="69"/>
    </location>
</feature>
<dbReference type="PROSITE" id="PS50887">
    <property type="entry name" value="GGDEF"/>
    <property type="match status" value="1"/>
</dbReference>
<keyword evidence="1" id="KW-1133">Transmembrane helix</keyword>
<keyword evidence="3" id="KW-0548">Nucleotidyltransferase</keyword>
<dbReference type="RefSeq" id="WP_378374529.1">
    <property type="nucleotide sequence ID" value="NZ_JBHMAS010000021.1"/>
</dbReference>
<feature type="transmembrane region" description="Helical" evidence="1">
    <location>
        <begin position="191"/>
        <end position="212"/>
    </location>
</feature>
<feature type="domain" description="GGDEF" evidence="2">
    <location>
        <begin position="249"/>
        <end position="383"/>
    </location>
</feature>
<dbReference type="InterPro" id="IPR043128">
    <property type="entry name" value="Rev_trsase/Diguanyl_cyclase"/>
</dbReference>
<dbReference type="EMBL" id="JBHMAS010000021">
    <property type="protein sequence ID" value="MFB9780252.1"/>
    <property type="molecule type" value="Genomic_DNA"/>
</dbReference>
<dbReference type="CDD" id="cd01949">
    <property type="entry name" value="GGDEF"/>
    <property type="match status" value="1"/>
</dbReference>
<evidence type="ECO:0000256" key="1">
    <source>
        <dbReference type="SAM" id="Phobius"/>
    </source>
</evidence>
<dbReference type="GO" id="GO:0052621">
    <property type="term" value="F:diguanylate cyclase activity"/>
    <property type="evidence" value="ECO:0007669"/>
    <property type="project" value="UniProtKB-EC"/>
</dbReference>
<dbReference type="NCBIfam" id="TIGR00254">
    <property type="entry name" value="GGDEF"/>
    <property type="match status" value="1"/>
</dbReference>
<evidence type="ECO:0000259" key="2">
    <source>
        <dbReference type="PROSITE" id="PS50887"/>
    </source>
</evidence>
<gene>
    <name evidence="3" type="ORF">ACFFQ6_11210</name>
</gene>
<dbReference type="PANTHER" id="PTHR45138">
    <property type="entry name" value="REGULATORY COMPONENTS OF SENSORY TRANSDUCTION SYSTEM"/>
    <property type="match status" value="1"/>
</dbReference>
<dbReference type="Gene3D" id="3.30.70.270">
    <property type="match status" value="1"/>
</dbReference>
<proteinExistence type="predicted"/>
<name>A0ABV5XCP0_9NOCA</name>
<keyword evidence="4" id="KW-1185">Reference proteome</keyword>
<dbReference type="SMART" id="SM00267">
    <property type="entry name" value="GGDEF"/>
    <property type="match status" value="1"/>
</dbReference>
<keyword evidence="1" id="KW-0812">Transmembrane</keyword>
<sequence length="383" mass="41185">MSATSKCAERLHKRLGGSSMSGLIEVVGRWWQTPDQFHTFSRYLEDRGFFTACRVLVGGTAFWMGLVLLSARFSDVGPQGTLWRAVNLTVIVLCLGAALVWWVFPPTPLWSYTFVVGSDIAIAAAAATDSEPLGRLLACVVFASIGGYIAFFHNPKLQVGHLVFASMVTVLSGWTLLFGPAADVGLGLAKIAVVMAAIIVIPVVSQIVLAVLGSDATTSDIDPLTGLLNRRGLARRVNDLMDAPITESDALLVVVIDLDRFKTINDVHGHDVGDSTIMRTALRIRLWTTTSALTARMGGDEFVVVERVPVNAIARLEGQIRSAMDGATDDPRTSASVGMAVRTAPRHPDESVDDAFAELFRVADSAMYEAKREGGNQVRASLV</sequence>
<organism evidence="3 4">
    <name type="scientific">Rhodococcus baikonurensis</name>
    <dbReference type="NCBI Taxonomy" id="172041"/>
    <lineage>
        <taxon>Bacteria</taxon>
        <taxon>Bacillati</taxon>
        <taxon>Actinomycetota</taxon>
        <taxon>Actinomycetes</taxon>
        <taxon>Mycobacteriales</taxon>
        <taxon>Nocardiaceae</taxon>
        <taxon>Rhodococcus</taxon>
        <taxon>Rhodococcus erythropolis group</taxon>
    </lineage>
</organism>
<feature type="transmembrane region" description="Helical" evidence="1">
    <location>
        <begin position="159"/>
        <end position="179"/>
    </location>
</feature>
<dbReference type="EC" id="2.7.7.65" evidence="3"/>
<dbReference type="SUPFAM" id="SSF55073">
    <property type="entry name" value="Nucleotide cyclase"/>
    <property type="match status" value="1"/>
</dbReference>
<reference evidence="3 4" key="1">
    <citation type="submission" date="2024-09" db="EMBL/GenBank/DDBJ databases">
        <authorList>
            <person name="Sun Q."/>
            <person name="Mori K."/>
        </authorList>
    </citation>
    <scope>NUCLEOTIDE SEQUENCE [LARGE SCALE GENOMIC DNA]</scope>
    <source>
        <strain evidence="3 4">JCM 11411</strain>
    </source>
</reference>
<evidence type="ECO:0000313" key="4">
    <source>
        <dbReference type="Proteomes" id="UP001589587"/>
    </source>
</evidence>
<feature type="transmembrane region" description="Helical" evidence="1">
    <location>
        <begin position="81"/>
        <end position="103"/>
    </location>
</feature>
<dbReference type="InterPro" id="IPR000160">
    <property type="entry name" value="GGDEF_dom"/>
</dbReference>
<comment type="caution">
    <text evidence="3">The sequence shown here is derived from an EMBL/GenBank/DDBJ whole genome shotgun (WGS) entry which is preliminary data.</text>
</comment>
<dbReference type="InterPro" id="IPR029787">
    <property type="entry name" value="Nucleotide_cyclase"/>
</dbReference>